<evidence type="ECO:0000256" key="11">
    <source>
        <dbReference type="ARBA" id="ARBA00023295"/>
    </source>
</evidence>
<dbReference type="InterPro" id="IPR035937">
    <property type="entry name" value="FPG_N"/>
</dbReference>
<sequence>MLELPESYSISKQINQTLKGKLIKNAVANSSPHKFAWYFGDPSNYRFLLTGQSIKEAKAVAGQVELYAGDIRILFSDGVNIRYFEKRDKIPAKHQLRIDFEDDSSLVCCVQMYGGLWVYHEGENENPYYLVAKRKPSPLSTDFSKSYFDTMFQEENKKNLSAKAFLATEQRIPGLGNGILQDILFHAKIHPKRKIDTLARDETNGLFDAVKTVINRMAKDGGRDTEKDLFGKNGGYHTILSKNTAGKPCPVCGTLIKKEAYLGGSIYLCEGCQRLS</sequence>
<name>A0A6P1TS76_9FIRM</name>
<keyword evidence="8" id="KW-0234">DNA repair</keyword>
<dbReference type="SUPFAM" id="SSF57716">
    <property type="entry name" value="Glucocorticoid receptor-like (DNA-binding domain)"/>
    <property type="match status" value="1"/>
</dbReference>
<accession>A0A6P1TS76</accession>
<dbReference type="GO" id="GO:0034039">
    <property type="term" value="F:8-oxo-7,8-dihydroguanine DNA N-glycosylase activity"/>
    <property type="evidence" value="ECO:0007669"/>
    <property type="project" value="TreeGrafter"/>
</dbReference>
<keyword evidence="14" id="KW-0255">Endonuclease</keyword>
<dbReference type="Gene3D" id="1.10.8.50">
    <property type="match status" value="1"/>
</dbReference>
<dbReference type="InterPro" id="IPR000214">
    <property type="entry name" value="Znf_DNA_glyclase/AP_lyase"/>
</dbReference>
<evidence type="ECO:0000256" key="2">
    <source>
        <dbReference type="ARBA" id="ARBA00022723"/>
    </source>
</evidence>
<dbReference type="GO" id="GO:0003906">
    <property type="term" value="F:DNA-(apurinic or apyrimidinic site) endonuclease activity"/>
    <property type="evidence" value="ECO:0007669"/>
    <property type="project" value="InterPro"/>
</dbReference>
<dbReference type="PANTHER" id="PTHR22993:SF9">
    <property type="entry name" value="FORMAMIDOPYRIMIDINE-DNA GLYCOSYLASE"/>
    <property type="match status" value="1"/>
</dbReference>
<dbReference type="PANTHER" id="PTHR22993">
    <property type="entry name" value="FORMAMIDOPYRIMIDINE-DNA GLYCOSYLASE"/>
    <property type="match status" value="1"/>
</dbReference>
<protein>
    <submittedName>
        <fullName evidence="14">Endonuclease VIII</fullName>
    </submittedName>
</protein>
<keyword evidence="10" id="KW-0511">Multifunctional enzyme</keyword>
<keyword evidence="14" id="KW-0540">Nuclease</keyword>
<evidence type="ECO:0000259" key="13">
    <source>
        <dbReference type="PROSITE" id="PS51066"/>
    </source>
</evidence>
<dbReference type="SUPFAM" id="SSF46946">
    <property type="entry name" value="S13-like H2TH domain"/>
    <property type="match status" value="1"/>
</dbReference>
<dbReference type="InterPro" id="IPR015886">
    <property type="entry name" value="H2TH_FPG"/>
</dbReference>
<dbReference type="SMART" id="SM01232">
    <property type="entry name" value="H2TH"/>
    <property type="match status" value="1"/>
</dbReference>
<keyword evidence="4 12" id="KW-0863">Zinc-finger</keyword>
<keyword evidence="5" id="KW-0378">Hydrolase</keyword>
<gene>
    <name evidence="14" type="ORF">Ana3638_18925</name>
</gene>
<evidence type="ECO:0000256" key="5">
    <source>
        <dbReference type="ARBA" id="ARBA00022801"/>
    </source>
</evidence>
<evidence type="ECO:0000256" key="12">
    <source>
        <dbReference type="PROSITE-ProRule" id="PRU00391"/>
    </source>
</evidence>
<proteinExistence type="inferred from homology"/>
<comment type="similarity">
    <text evidence="1">Belongs to the FPG family.</text>
</comment>
<keyword evidence="6" id="KW-0862">Zinc</keyword>
<dbReference type="GO" id="GO:0016829">
    <property type="term" value="F:lyase activity"/>
    <property type="evidence" value="ECO:0007669"/>
    <property type="project" value="UniProtKB-KW"/>
</dbReference>
<evidence type="ECO:0000256" key="8">
    <source>
        <dbReference type="ARBA" id="ARBA00023204"/>
    </source>
</evidence>
<dbReference type="Proteomes" id="UP000464314">
    <property type="component" value="Chromosome"/>
</dbReference>
<keyword evidence="7" id="KW-0238">DNA-binding</keyword>
<dbReference type="GO" id="GO:0008270">
    <property type="term" value="F:zinc ion binding"/>
    <property type="evidence" value="ECO:0007669"/>
    <property type="project" value="UniProtKB-KW"/>
</dbReference>
<evidence type="ECO:0000313" key="15">
    <source>
        <dbReference type="Proteomes" id="UP000464314"/>
    </source>
</evidence>
<feature type="domain" description="FPG-type" evidence="13">
    <location>
        <begin position="228"/>
        <end position="274"/>
    </location>
</feature>
<keyword evidence="9" id="KW-0456">Lyase</keyword>
<keyword evidence="2" id="KW-0479">Metal-binding</keyword>
<evidence type="ECO:0000256" key="9">
    <source>
        <dbReference type="ARBA" id="ARBA00023239"/>
    </source>
</evidence>
<evidence type="ECO:0000256" key="1">
    <source>
        <dbReference type="ARBA" id="ARBA00009409"/>
    </source>
</evidence>
<dbReference type="SUPFAM" id="SSF81624">
    <property type="entry name" value="N-terminal domain of MutM-like DNA repair proteins"/>
    <property type="match status" value="1"/>
</dbReference>
<evidence type="ECO:0000256" key="3">
    <source>
        <dbReference type="ARBA" id="ARBA00022763"/>
    </source>
</evidence>
<dbReference type="RefSeq" id="WP_161839419.1">
    <property type="nucleotide sequence ID" value="NZ_CP048000.1"/>
</dbReference>
<dbReference type="PROSITE" id="PS51066">
    <property type="entry name" value="ZF_FPG_2"/>
    <property type="match status" value="1"/>
</dbReference>
<evidence type="ECO:0000256" key="7">
    <source>
        <dbReference type="ARBA" id="ARBA00023125"/>
    </source>
</evidence>
<dbReference type="GO" id="GO:0003684">
    <property type="term" value="F:damaged DNA binding"/>
    <property type="evidence" value="ECO:0007669"/>
    <property type="project" value="InterPro"/>
</dbReference>
<evidence type="ECO:0000313" key="14">
    <source>
        <dbReference type="EMBL" id="QHQ62596.1"/>
    </source>
</evidence>
<keyword evidence="11" id="KW-0326">Glycosidase</keyword>
<evidence type="ECO:0000256" key="4">
    <source>
        <dbReference type="ARBA" id="ARBA00022771"/>
    </source>
</evidence>
<dbReference type="InterPro" id="IPR010979">
    <property type="entry name" value="Ribosomal_uS13-like_H2TH"/>
</dbReference>
<keyword evidence="3" id="KW-0227">DNA damage</keyword>
<keyword evidence="15" id="KW-1185">Reference proteome</keyword>
<dbReference type="Pfam" id="PF06831">
    <property type="entry name" value="H2TH"/>
    <property type="match status" value="1"/>
</dbReference>
<organism evidence="14 15">
    <name type="scientific">Anaerocolumna sedimenticola</name>
    <dbReference type="NCBI Taxonomy" id="2696063"/>
    <lineage>
        <taxon>Bacteria</taxon>
        <taxon>Bacillati</taxon>
        <taxon>Bacillota</taxon>
        <taxon>Clostridia</taxon>
        <taxon>Lachnospirales</taxon>
        <taxon>Lachnospiraceae</taxon>
        <taxon>Anaerocolumna</taxon>
    </lineage>
</organism>
<dbReference type="AlphaFoldDB" id="A0A6P1TS76"/>
<evidence type="ECO:0000256" key="10">
    <source>
        <dbReference type="ARBA" id="ARBA00023268"/>
    </source>
</evidence>
<dbReference type="KEGG" id="anr:Ana3638_18925"/>
<reference evidence="14 15" key="1">
    <citation type="submission" date="2020-01" db="EMBL/GenBank/DDBJ databases">
        <title>Genome analysis of Anaerocolumna sp. CBA3638.</title>
        <authorList>
            <person name="Kim J."/>
            <person name="Roh S.W."/>
        </authorList>
    </citation>
    <scope>NUCLEOTIDE SEQUENCE [LARGE SCALE GENOMIC DNA]</scope>
    <source>
        <strain evidence="14 15">CBA3638</strain>
    </source>
</reference>
<dbReference type="GO" id="GO:0006284">
    <property type="term" value="P:base-excision repair"/>
    <property type="evidence" value="ECO:0007669"/>
    <property type="project" value="InterPro"/>
</dbReference>
<dbReference type="EMBL" id="CP048000">
    <property type="protein sequence ID" value="QHQ62596.1"/>
    <property type="molecule type" value="Genomic_DNA"/>
</dbReference>
<evidence type="ECO:0000256" key="6">
    <source>
        <dbReference type="ARBA" id="ARBA00022833"/>
    </source>
</evidence>